<evidence type="ECO:0000313" key="4">
    <source>
        <dbReference type="Proteomes" id="UP000476332"/>
    </source>
</evidence>
<accession>A0A6L9MNZ0</accession>
<dbReference type="InterPro" id="IPR001584">
    <property type="entry name" value="Integrase_cat-core"/>
</dbReference>
<evidence type="ECO:0000313" key="3">
    <source>
        <dbReference type="EMBL" id="NDV89533.1"/>
    </source>
</evidence>
<comment type="caution">
    <text evidence="3">The sequence shown here is derived from an EMBL/GenBank/DDBJ whole genome shotgun (WGS) entry which is preliminary data.</text>
</comment>
<dbReference type="PANTHER" id="PTHR47515">
    <property type="entry name" value="LOW CALCIUM RESPONSE LOCUS PROTEIN T"/>
    <property type="match status" value="1"/>
</dbReference>
<evidence type="ECO:0000259" key="2">
    <source>
        <dbReference type="PROSITE" id="PS50994"/>
    </source>
</evidence>
<organism evidence="3 4">
    <name type="scientific">Aurantimonas aggregata</name>
    <dbReference type="NCBI Taxonomy" id="2047720"/>
    <lineage>
        <taxon>Bacteria</taxon>
        <taxon>Pseudomonadati</taxon>
        <taxon>Pseudomonadota</taxon>
        <taxon>Alphaproteobacteria</taxon>
        <taxon>Hyphomicrobiales</taxon>
        <taxon>Aurantimonadaceae</taxon>
        <taxon>Aurantimonas</taxon>
    </lineage>
</organism>
<sequence>MHAPHLHLVDALAIVAFNGLKFTAKAVREWLVAVGARMAFIAPGSPGENGYCESFDARLPDELLNGEIFYWLTEATVAIESWRRHDNAVRPHSSPGYRPPAPKVVQWPPTGPASPATPALAQRAVVH</sequence>
<dbReference type="EMBL" id="JAAAMJ010000060">
    <property type="protein sequence ID" value="NDV89533.1"/>
    <property type="molecule type" value="Genomic_DNA"/>
</dbReference>
<name>A0A6L9MNZ0_9HYPH</name>
<dbReference type="InterPro" id="IPR012337">
    <property type="entry name" value="RNaseH-like_sf"/>
</dbReference>
<reference evidence="3 4" key="1">
    <citation type="submission" date="2020-01" db="EMBL/GenBank/DDBJ databases">
        <title>Genomes of bacteria type strains.</title>
        <authorList>
            <person name="Chen J."/>
            <person name="Zhu S."/>
            <person name="Chen J."/>
        </authorList>
    </citation>
    <scope>NUCLEOTIDE SEQUENCE [LARGE SCALE GENOMIC DNA]</scope>
    <source>
        <strain evidence="3 4">KCTC 52919</strain>
    </source>
</reference>
<dbReference type="GO" id="GO:0015074">
    <property type="term" value="P:DNA integration"/>
    <property type="evidence" value="ECO:0007669"/>
    <property type="project" value="InterPro"/>
</dbReference>
<feature type="region of interest" description="Disordered" evidence="1">
    <location>
        <begin position="89"/>
        <end position="121"/>
    </location>
</feature>
<dbReference type="SUPFAM" id="SSF53098">
    <property type="entry name" value="Ribonuclease H-like"/>
    <property type="match status" value="1"/>
</dbReference>
<dbReference type="InterPro" id="IPR036397">
    <property type="entry name" value="RNaseH_sf"/>
</dbReference>
<dbReference type="PANTHER" id="PTHR47515:SF1">
    <property type="entry name" value="BLR2054 PROTEIN"/>
    <property type="match status" value="1"/>
</dbReference>
<gene>
    <name evidence="3" type="ORF">GTW51_23135</name>
</gene>
<protein>
    <submittedName>
        <fullName evidence="3">Transposase</fullName>
    </submittedName>
</protein>
<evidence type="ECO:0000256" key="1">
    <source>
        <dbReference type="SAM" id="MobiDB-lite"/>
    </source>
</evidence>
<dbReference type="Gene3D" id="3.30.420.10">
    <property type="entry name" value="Ribonuclease H-like superfamily/Ribonuclease H"/>
    <property type="match status" value="1"/>
</dbReference>
<dbReference type="PROSITE" id="PS50994">
    <property type="entry name" value="INTEGRASE"/>
    <property type="match status" value="1"/>
</dbReference>
<dbReference type="GO" id="GO:0003676">
    <property type="term" value="F:nucleic acid binding"/>
    <property type="evidence" value="ECO:0007669"/>
    <property type="project" value="InterPro"/>
</dbReference>
<feature type="domain" description="Integrase catalytic" evidence="2">
    <location>
        <begin position="1"/>
        <end position="107"/>
    </location>
</feature>
<keyword evidence="4" id="KW-1185">Reference proteome</keyword>
<proteinExistence type="predicted"/>
<dbReference type="Pfam" id="PF13683">
    <property type="entry name" value="rve_3"/>
    <property type="match status" value="1"/>
</dbReference>
<dbReference type="Proteomes" id="UP000476332">
    <property type="component" value="Unassembled WGS sequence"/>
</dbReference>
<dbReference type="AlphaFoldDB" id="A0A6L9MNZ0"/>